<sequence>MVACGVVVIVAMLFEGLRCLMRVRHRVKDSFDLPPSSTNEHSLRQEKLHRRYGYDDASADEDVKLTALRKIPTHDSRTPLSSNGYAPLSTRKLNEGEATDNKDGRICECTEMHRFEHLIDARGDEERQQIALDEYIEGIGDHYDLAQLRTAFQAASKGDTTTLSACIINEGIPADVESSQGVSLLQLAIQRDHVKAVKVLIELGASLNKATSRGRTPLLTAAKYGAIQSMRLILQLLCEQEKSRLKKSNNKSTSTENAYDFLFAFDENNDSALHLACRGLEYKCVKTLLCAIISKVDWRAAEKILGQANERGYAPVHVACMWRSVAVVRLLLSNECNKAIAKVCPIGRTNRIANALRNASINALTWELQTGSILHEMACSKACSGCACETIGQPHIGIASNLGYVEGLPIGVVAEYEEDDLDLPSRKCIQCERKAKEIVKLLAKRCPQLLVTRSISGLTPLMSAVAKDALGIVEALLQLKVDTEEVDGKGRTAMHHAASRGISRQVAILLSWGASPCRPDFECNRPMHYAAIKGHTASLRLLYRANKYIDVATPNGHTAFMWAAMFGCDASLRTMLNANPLLSRHERDNEGNTALHLAAKRDLPNTVKLLLSAGWDTEYKNDRGESAFVTAAANGSANAMRALLSYGADVFALDKDGNSALHVASRSDNCRDALRELLAWLMESRFINFRNNDGKTPLHIAAENCAVKCIRELLKNGADIRVRDSRGWDCLMLTIKANPRSWPILTLLIKHSPNMNGYSPIDNVSTLSLAQTAGNELFVAYLKMHGAMLPFEIIDRAARRIQRWYRKKLFLRGLLHQPDRKGVRIRQVCASLGAEMLEAGAQIPPVYFAVRRSLFA</sequence>
<dbReference type="PROSITE" id="PS50088">
    <property type="entry name" value="ANK_REPEAT"/>
    <property type="match status" value="6"/>
</dbReference>
<dbReference type="PANTHER" id="PTHR24198">
    <property type="entry name" value="ANKYRIN REPEAT AND PROTEIN KINASE DOMAIN-CONTAINING PROTEIN"/>
    <property type="match status" value="1"/>
</dbReference>
<evidence type="ECO:0000313" key="4">
    <source>
        <dbReference type="EMBL" id="ADY41940.1"/>
    </source>
</evidence>
<dbReference type="Pfam" id="PF12796">
    <property type="entry name" value="Ank_2"/>
    <property type="match status" value="5"/>
</dbReference>
<dbReference type="PROSITE" id="PS50297">
    <property type="entry name" value="ANK_REP_REGION"/>
    <property type="match status" value="5"/>
</dbReference>
<dbReference type="AlphaFoldDB" id="F1KVN6"/>
<reference evidence="4" key="1">
    <citation type="journal article" date="2011" name="Genome Res.">
        <title>Deep small RNA sequencing from the nematode Ascaris reveals conservation, functional diversification, and novel developmental profiles.</title>
        <authorList>
            <person name="Wang J."/>
            <person name="Czech B."/>
            <person name="Crunk A."/>
            <person name="Wallace A."/>
            <person name="Mitreva M."/>
            <person name="Hannon G.J."/>
            <person name="Davis R.E."/>
        </authorList>
    </citation>
    <scope>NUCLEOTIDE SEQUENCE</scope>
</reference>
<feature type="repeat" description="ANK" evidence="3">
    <location>
        <begin position="456"/>
        <end position="488"/>
    </location>
</feature>
<evidence type="ECO:0000256" key="2">
    <source>
        <dbReference type="ARBA" id="ARBA00023043"/>
    </source>
</evidence>
<keyword evidence="1" id="KW-0677">Repeat</keyword>
<dbReference type="SMART" id="SM00248">
    <property type="entry name" value="ANK"/>
    <property type="match status" value="14"/>
</dbReference>
<feature type="repeat" description="ANK" evidence="3">
    <location>
        <begin position="489"/>
        <end position="521"/>
    </location>
</feature>
<dbReference type="PANTHER" id="PTHR24198:SF165">
    <property type="entry name" value="ANKYRIN REPEAT-CONTAINING PROTEIN-RELATED"/>
    <property type="match status" value="1"/>
</dbReference>
<keyword evidence="2 3" id="KW-0040">ANK repeat</keyword>
<dbReference type="Gene3D" id="1.25.40.20">
    <property type="entry name" value="Ankyrin repeat-containing domain"/>
    <property type="match status" value="4"/>
</dbReference>
<feature type="repeat" description="ANK" evidence="3">
    <location>
        <begin position="693"/>
        <end position="725"/>
    </location>
</feature>
<feature type="repeat" description="ANK" evidence="3">
    <location>
        <begin position="590"/>
        <end position="622"/>
    </location>
</feature>
<dbReference type="EMBL" id="JI166642">
    <property type="protein sequence ID" value="ADY41940.1"/>
    <property type="molecule type" value="mRNA"/>
</dbReference>
<dbReference type="SUPFAM" id="SSF48403">
    <property type="entry name" value="Ankyrin repeat"/>
    <property type="match status" value="2"/>
</dbReference>
<name>F1KVN6_ASCSU</name>
<proteinExistence type="evidence at transcript level"/>
<dbReference type="InterPro" id="IPR002110">
    <property type="entry name" value="Ankyrin_rpt"/>
</dbReference>
<evidence type="ECO:0000256" key="3">
    <source>
        <dbReference type="PROSITE-ProRule" id="PRU00023"/>
    </source>
</evidence>
<feature type="repeat" description="ANK" evidence="3">
    <location>
        <begin position="623"/>
        <end position="655"/>
    </location>
</feature>
<feature type="repeat" description="ANK" evidence="3">
    <location>
        <begin position="180"/>
        <end position="212"/>
    </location>
</feature>
<dbReference type="InterPro" id="IPR036770">
    <property type="entry name" value="Ankyrin_rpt-contain_sf"/>
</dbReference>
<protein>
    <submittedName>
        <fullName evidence="4">Ankyrin-1</fullName>
    </submittedName>
</protein>
<organism evidence="4">
    <name type="scientific">Ascaris suum</name>
    <name type="common">Pig roundworm</name>
    <name type="synonym">Ascaris lumbricoides</name>
    <dbReference type="NCBI Taxonomy" id="6253"/>
    <lineage>
        <taxon>Eukaryota</taxon>
        <taxon>Metazoa</taxon>
        <taxon>Ecdysozoa</taxon>
        <taxon>Nematoda</taxon>
        <taxon>Chromadorea</taxon>
        <taxon>Rhabditida</taxon>
        <taxon>Spirurina</taxon>
        <taxon>Ascaridomorpha</taxon>
        <taxon>Ascaridoidea</taxon>
        <taxon>Ascarididae</taxon>
        <taxon>Ascaris</taxon>
    </lineage>
</organism>
<evidence type="ECO:0000256" key="1">
    <source>
        <dbReference type="ARBA" id="ARBA00022737"/>
    </source>
</evidence>
<accession>F1KVN6</accession>